<dbReference type="AlphaFoldDB" id="A6HAT9"/>
<dbReference type="InterPro" id="IPR020339">
    <property type="entry name" value="C20orf85-like"/>
</dbReference>
<dbReference type="PANTHER" id="PTHR31909">
    <property type="entry name" value="CHROMOSOME 20 ORF85 FAMILY MEMBER"/>
    <property type="match status" value="1"/>
</dbReference>
<name>A6HAT9_RAT</name>
<dbReference type="PANTHER" id="PTHR31909:SF2">
    <property type="entry name" value="RIKEN CDNA 2410004P03 GENE"/>
    <property type="match status" value="1"/>
</dbReference>
<feature type="region of interest" description="Disordered" evidence="1">
    <location>
        <begin position="1"/>
        <end position="20"/>
    </location>
</feature>
<reference evidence="3" key="1">
    <citation type="submission" date="2005-09" db="EMBL/GenBank/DDBJ databases">
        <authorList>
            <person name="Mural R.J."/>
            <person name="Li P.W."/>
            <person name="Adams M.D."/>
            <person name="Amanatides P.G."/>
            <person name="Baden-Tillson H."/>
            <person name="Barnstead M."/>
            <person name="Chin S.H."/>
            <person name="Dew I."/>
            <person name="Evans C.A."/>
            <person name="Ferriera S."/>
            <person name="Flanigan M."/>
            <person name="Fosler C."/>
            <person name="Glodek A."/>
            <person name="Gu Z."/>
            <person name="Holt R.A."/>
            <person name="Jennings D."/>
            <person name="Kraft C.L."/>
            <person name="Lu F."/>
            <person name="Nguyen T."/>
            <person name="Nusskern D.R."/>
            <person name="Pfannkoch C.M."/>
            <person name="Sitter C."/>
            <person name="Sutton G.G."/>
            <person name="Venter J.C."/>
            <person name="Wang Z."/>
            <person name="Woodage T."/>
            <person name="Zheng X.H."/>
            <person name="Zhong F."/>
        </authorList>
    </citation>
    <scope>NUCLEOTIDE SEQUENCE [LARGE SCALE GENOMIC DNA]</scope>
    <source>
        <strain>BN</strain>
        <strain evidence="3">Sprague-Dawley</strain>
    </source>
</reference>
<evidence type="ECO:0000313" key="3">
    <source>
        <dbReference type="Proteomes" id="UP000234681"/>
    </source>
</evidence>
<organism evidence="2 3">
    <name type="scientific">Rattus norvegicus</name>
    <name type="common">Rat</name>
    <dbReference type="NCBI Taxonomy" id="10116"/>
    <lineage>
        <taxon>Eukaryota</taxon>
        <taxon>Metazoa</taxon>
        <taxon>Chordata</taxon>
        <taxon>Craniata</taxon>
        <taxon>Vertebrata</taxon>
        <taxon>Euteleostomi</taxon>
        <taxon>Mammalia</taxon>
        <taxon>Eutheria</taxon>
        <taxon>Euarchontoglires</taxon>
        <taxon>Glires</taxon>
        <taxon>Rodentia</taxon>
        <taxon>Myomorpha</taxon>
        <taxon>Muroidea</taxon>
        <taxon>Muridae</taxon>
        <taxon>Murinae</taxon>
        <taxon>Rattus</taxon>
    </lineage>
</organism>
<dbReference type="EMBL" id="CH473947">
    <property type="protein sequence ID" value="EDM03145.1"/>
    <property type="molecule type" value="Genomic_DNA"/>
</dbReference>
<gene>
    <name evidence="2" type="ORF">rCG_61376</name>
</gene>
<dbReference type="Proteomes" id="UP000234681">
    <property type="component" value="Chromosome 6"/>
</dbReference>
<evidence type="ECO:0000313" key="2">
    <source>
        <dbReference type="EMBL" id="EDM03145.1"/>
    </source>
</evidence>
<sequence>MGSQHTGLPRTTSSGYQLPPTRQLATISPGRDGPAAGRALVGGSQGTLAPGVQQDQLWRELVEAEARGQRRWEIRRSLRSCLQMCPSSQTPSLPPQAGKWAAGWTRLWGEPSATWTSSLWKALGRRSQRMSCSQCRASSWGWSQQVVSWTNRFLAGLSNRLFSRRVPGPAEPREPAGDYSIRSPFYSEGHSRSHIPSALASSAGCLLLTFTVASTG</sequence>
<accession>A6HAT9</accession>
<feature type="compositionally biased region" description="Polar residues" evidence="1">
    <location>
        <begin position="1"/>
        <end position="16"/>
    </location>
</feature>
<evidence type="ECO:0000256" key="1">
    <source>
        <dbReference type="SAM" id="MobiDB-lite"/>
    </source>
</evidence>
<proteinExistence type="predicted"/>
<protein>
    <submittedName>
        <fullName evidence="2">RCG61376, isoform CRA_b</fullName>
    </submittedName>
</protein>